<accession>A0AAD3XYX4</accession>
<evidence type="ECO:0000256" key="1">
    <source>
        <dbReference type="ARBA" id="ARBA00004123"/>
    </source>
</evidence>
<dbReference type="AlphaFoldDB" id="A0AAD3XYX4"/>
<dbReference type="PANTHER" id="PTHR45614">
    <property type="entry name" value="MYB PROTEIN-RELATED"/>
    <property type="match status" value="1"/>
</dbReference>
<dbReference type="InterPro" id="IPR050560">
    <property type="entry name" value="MYB_TF"/>
</dbReference>
<evidence type="ECO:0000259" key="9">
    <source>
        <dbReference type="PROSITE" id="PS51294"/>
    </source>
</evidence>
<feature type="domain" description="HTH myb-type" evidence="9">
    <location>
        <begin position="49"/>
        <end position="100"/>
    </location>
</feature>
<feature type="region of interest" description="Disordered" evidence="7">
    <location>
        <begin position="315"/>
        <end position="334"/>
    </location>
</feature>
<keyword evidence="4" id="KW-0238">DNA-binding</keyword>
<dbReference type="GO" id="GO:0000978">
    <property type="term" value="F:RNA polymerase II cis-regulatory region sequence-specific DNA binding"/>
    <property type="evidence" value="ECO:0007669"/>
    <property type="project" value="TreeGrafter"/>
</dbReference>
<dbReference type="GO" id="GO:0000981">
    <property type="term" value="F:DNA-binding transcription factor activity, RNA polymerase II-specific"/>
    <property type="evidence" value="ECO:0007669"/>
    <property type="project" value="TreeGrafter"/>
</dbReference>
<feature type="compositionally biased region" description="Basic residues" evidence="7">
    <location>
        <begin position="315"/>
        <end position="324"/>
    </location>
</feature>
<proteinExistence type="predicted"/>
<feature type="domain" description="HTH myb-type" evidence="9">
    <location>
        <begin position="101"/>
        <end position="156"/>
    </location>
</feature>
<evidence type="ECO:0000256" key="6">
    <source>
        <dbReference type="ARBA" id="ARBA00023242"/>
    </source>
</evidence>
<comment type="subcellular location">
    <subcellularLocation>
        <location evidence="1">Nucleus</location>
    </subcellularLocation>
</comment>
<feature type="domain" description="Myb-like" evidence="8">
    <location>
        <begin position="49"/>
        <end position="100"/>
    </location>
</feature>
<keyword evidence="6" id="KW-0539">Nucleus</keyword>
<dbReference type="PROSITE" id="PS50090">
    <property type="entry name" value="MYB_LIKE"/>
    <property type="match status" value="3"/>
</dbReference>
<evidence type="ECO:0000313" key="10">
    <source>
        <dbReference type="EMBL" id="GMH22723.1"/>
    </source>
</evidence>
<keyword evidence="2" id="KW-0677">Repeat</keyword>
<keyword evidence="5" id="KW-0804">Transcription</keyword>
<dbReference type="SMART" id="SM00717">
    <property type="entry name" value="SANT"/>
    <property type="match status" value="3"/>
</dbReference>
<name>A0AAD3XYX4_NEPGR</name>
<keyword evidence="3" id="KW-0805">Transcription regulation</keyword>
<evidence type="ECO:0000256" key="7">
    <source>
        <dbReference type="SAM" id="MobiDB-lite"/>
    </source>
</evidence>
<gene>
    <name evidence="10" type="ORF">Nepgr_024566</name>
</gene>
<protein>
    <submittedName>
        <fullName evidence="10">Uncharacterized protein</fullName>
    </submittedName>
</protein>
<evidence type="ECO:0000256" key="3">
    <source>
        <dbReference type="ARBA" id="ARBA00023015"/>
    </source>
</evidence>
<feature type="domain" description="Myb-like" evidence="8">
    <location>
        <begin position="101"/>
        <end position="152"/>
    </location>
</feature>
<feature type="domain" description="HTH myb-type" evidence="9">
    <location>
        <begin position="157"/>
        <end position="207"/>
    </location>
</feature>
<dbReference type="EMBL" id="BSYO01000025">
    <property type="protein sequence ID" value="GMH22723.1"/>
    <property type="molecule type" value="Genomic_DNA"/>
</dbReference>
<evidence type="ECO:0000256" key="4">
    <source>
        <dbReference type="ARBA" id="ARBA00023125"/>
    </source>
</evidence>
<dbReference type="InterPro" id="IPR009057">
    <property type="entry name" value="Homeodomain-like_sf"/>
</dbReference>
<dbReference type="CDD" id="cd00167">
    <property type="entry name" value="SANT"/>
    <property type="match status" value="3"/>
</dbReference>
<dbReference type="PANTHER" id="PTHR45614:SF252">
    <property type="entry name" value="TRANSCRIPTION FACTOR MYB3R-2-LIKE"/>
    <property type="match status" value="1"/>
</dbReference>
<dbReference type="PROSITE" id="PS51294">
    <property type="entry name" value="HTH_MYB"/>
    <property type="match status" value="3"/>
</dbReference>
<keyword evidence="11" id="KW-1185">Reference proteome</keyword>
<sequence>MLKVKKEEEWNVESPNGVAITLYSSLSDSSCETAAPQSAHSHGRLSGPTKRSSRGGWTEEEDNLLAAVVKKYHGKNWKKIAEHIPGRTDVQCLHRWQKVLNPELFKGPWTKEEDNCIVKLVQKHGCKRWSVIAKSLPGRIGKQCRERWHNHLVPGIKKDAWTKEEESNLTYYHQIYGNKWAMIARFLPGRTDNAIKNHWNCSMKKKVDSYVSHVSTPNVCGVSPQIDCDEMSIACSKTETETSRTCSLHCQLGLENGPETCSTELNLGTTNRGYIHPESTARSSGAGLHRLINSPGQIVFDEKYTSALDIPLYKSRKTNSKAPKRPRDNGPDSVNMKFGILERSFLSLSTLGVVEDDSKERKKSKAHGNSSRLEDLSYGCLCYGPPGLTETAMEDGFRETENSLSSFSTPTSSPRRNPVNYGSPASILRNSALSFSTPSIIRKRSFRQARNASENTDHKCTPALAESQICNGKVICRKPETYASMESVVRCLEPEFDMEWDLARRKCGTSISADSSSDDIIGLKALPIS</sequence>
<evidence type="ECO:0000256" key="2">
    <source>
        <dbReference type="ARBA" id="ARBA00022737"/>
    </source>
</evidence>
<dbReference type="Gene3D" id="1.10.10.60">
    <property type="entry name" value="Homeodomain-like"/>
    <property type="match status" value="3"/>
</dbReference>
<dbReference type="SUPFAM" id="SSF46689">
    <property type="entry name" value="Homeodomain-like"/>
    <property type="match status" value="2"/>
</dbReference>
<dbReference type="GO" id="GO:0005634">
    <property type="term" value="C:nucleus"/>
    <property type="evidence" value="ECO:0007669"/>
    <property type="project" value="UniProtKB-SubCell"/>
</dbReference>
<reference evidence="10" key="1">
    <citation type="submission" date="2023-05" db="EMBL/GenBank/DDBJ databases">
        <title>Nepenthes gracilis genome sequencing.</title>
        <authorList>
            <person name="Fukushima K."/>
        </authorList>
    </citation>
    <scope>NUCLEOTIDE SEQUENCE</scope>
    <source>
        <strain evidence="10">SING2019-196</strain>
    </source>
</reference>
<comment type="caution">
    <text evidence="10">The sequence shown here is derived from an EMBL/GenBank/DDBJ whole genome shotgun (WGS) entry which is preliminary data.</text>
</comment>
<dbReference type="Pfam" id="PF00249">
    <property type="entry name" value="Myb_DNA-binding"/>
    <property type="match status" value="3"/>
</dbReference>
<evidence type="ECO:0000256" key="5">
    <source>
        <dbReference type="ARBA" id="ARBA00023163"/>
    </source>
</evidence>
<feature type="region of interest" description="Disordered" evidence="7">
    <location>
        <begin position="33"/>
        <end position="58"/>
    </location>
</feature>
<dbReference type="FunFam" id="1.10.10.60:FF:000016">
    <property type="entry name" value="Transcriptional activator Myb isoform A"/>
    <property type="match status" value="1"/>
</dbReference>
<dbReference type="InterPro" id="IPR017930">
    <property type="entry name" value="Myb_dom"/>
</dbReference>
<organism evidence="10 11">
    <name type="scientific">Nepenthes gracilis</name>
    <name type="common">Slender pitcher plant</name>
    <dbReference type="NCBI Taxonomy" id="150966"/>
    <lineage>
        <taxon>Eukaryota</taxon>
        <taxon>Viridiplantae</taxon>
        <taxon>Streptophyta</taxon>
        <taxon>Embryophyta</taxon>
        <taxon>Tracheophyta</taxon>
        <taxon>Spermatophyta</taxon>
        <taxon>Magnoliopsida</taxon>
        <taxon>eudicotyledons</taxon>
        <taxon>Gunneridae</taxon>
        <taxon>Pentapetalae</taxon>
        <taxon>Caryophyllales</taxon>
        <taxon>Nepenthaceae</taxon>
        <taxon>Nepenthes</taxon>
    </lineage>
</organism>
<dbReference type="InterPro" id="IPR001005">
    <property type="entry name" value="SANT/Myb"/>
</dbReference>
<evidence type="ECO:0000259" key="8">
    <source>
        <dbReference type="PROSITE" id="PS50090"/>
    </source>
</evidence>
<feature type="domain" description="Myb-like" evidence="8">
    <location>
        <begin position="153"/>
        <end position="203"/>
    </location>
</feature>
<evidence type="ECO:0000313" key="11">
    <source>
        <dbReference type="Proteomes" id="UP001279734"/>
    </source>
</evidence>
<dbReference type="FunFam" id="1.10.10.60:FF:000010">
    <property type="entry name" value="Transcriptional activator Myb isoform A"/>
    <property type="match status" value="1"/>
</dbReference>
<dbReference type="Proteomes" id="UP001279734">
    <property type="component" value="Unassembled WGS sequence"/>
</dbReference>